<comment type="caution">
    <text evidence="3">The sequence shown here is derived from an EMBL/GenBank/DDBJ whole genome shotgun (WGS) entry which is preliminary data.</text>
</comment>
<feature type="domain" description="Gelsolin-like" evidence="2">
    <location>
        <begin position="28"/>
        <end position="106"/>
    </location>
</feature>
<dbReference type="SMART" id="SM00262">
    <property type="entry name" value="GEL"/>
    <property type="match status" value="5"/>
</dbReference>
<dbReference type="EMBL" id="LSYV01000057">
    <property type="protein sequence ID" value="KXZ45279.1"/>
    <property type="molecule type" value="Genomic_DNA"/>
</dbReference>
<name>A0A150G5X0_GONPE</name>
<dbReference type="InterPro" id="IPR007123">
    <property type="entry name" value="Gelsolin-like_dom"/>
</dbReference>
<reference evidence="4" key="1">
    <citation type="journal article" date="2016" name="Nat. Commun.">
        <title>The Gonium pectorale genome demonstrates co-option of cell cycle regulation during the evolution of multicellularity.</title>
        <authorList>
            <person name="Hanschen E.R."/>
            <person name="Marriage T.N."/>
            <person name="Ferris P.J."/>
            <person name="Hamaji T."/>
            <person name="Toyoda A."/>
            <person name="Fujiyama A."/>
            <person name="Neme R."/>
            <person name="Noguchi H."/>
            <person name="Minakuchi Y."/>
            <person name="Suzuki M."/>
            <person name="Kawai-Toyooka H."/>
            <person name="Smith D.R."/>
            <person name="Sparks H."/>
            <person name="Anderson J."/>
            <person name="Bakaric R."/>
            <person name="Luria V."/>
            <person name="Karger A."/>
            <person name="Kirschner M.W."/>
            <person name="Durand P.M."/>
            <person name="Michod R.E."/>
            <person name="Nozaki H."/>
            <person name="Olson B.J."/>
        </authorList>
    </citation>
    <scope>NUCLEOTIDE SEQUENCE [LARGE SCALE GENOMIC DNA]</scope>
    <source>
        <strain evidence="4">NIES-2863</strain>
    </source>
</reference>
<keyword evidence="4" id="KW-1185">Reference proteome</keyword>
<feature type="domain" description="Gelsolin-like" evidence="2">
    <location>
        <begin position="444"/>
        <end position="520"/>
    </location>
</feature>
<dbReference type="Pfam" id="PF00626">
    <property type="entry name" value="Gelsolin"/>
    <property type="match status" value="4"/>
</dbReference>
<dbReference type="PRINTS" id="PR00597">
    <property type="entry name" value="GELSOLIN"/>
</dbReference>
<dbReference type="InterPro" id="IPR029006">
    <property type="entry name" value="ADF-H/Gelsolin-like_dom_sf"/>
</dbReference>
<evidence type="ECO:0000256" key="1">
    <source>
        <dbReference type="ARBA" id="ARBA00022737"/>
    </source>
</evidence>
<dbReference type="GO" id="GO:0051015">
    <property type="term" value="F:actin filament binding"/>
    <property type="evidence" value="ECO:0007669"/>
    <property type="project" value="InterPro"/>
</dbReference>
<accession>A0A150G5X0</accession>
<evidence type="ECO:0000313" key="4">
    <source>
        <dbReference type="Proteomes" id="UP000075714"/>
    </source>
</evidence>
<evidence type="ECO:0000313" key="3">
    <source>
        <dbReference type="EMBL" id="KXZ45279.1"/>
    </source>
</evidence>
<sequence>MPVSAPVWTGVGSKAGLRVWRVKDFSLTEESKQDLGNFFSGDCYLVLDAFLANGSLRYHIHFWLGKDATQDEAGSVAIFAAQLDDALGGGPLQFRQPQGSESPEFLRLFPRLRYLAGGHASGFKDTAATRGKGPIRLYQIKSPNKTCVQVFEVPCALSSLNHGDCFLLEDVGGRLLWVWHGTSANIREKMRAVEAANAFKEGTGIKLSVLDDGDNVSTEALEFYRRLGCEVHPEPSAIRDAELDKPPPALLQPPRLFKVSADGQGFEQVSAEGAPLSASMLEPSGQFVLLAAGAVWVWTGHVCGSSALPPLQVGSRFAEQQGLPSSSVIKAVKARFEPGIFATFFADWGAAANGGSLTSFGSAGRDSFGNPIPGPGKGTDDQPYNAEEAAAAMAALTAEADRGGGAAADAKAASLDAAYARLTASRMQVWVMTGSSSLELPRQEVGQFYDGASYIVLHTYSTSKDGTDMRYAVYQWQGRRCGPLEAGAAAVMAADLHRAKYAGRSSLVRVEQNLEPEHFVRLFKGTMMVRSGPRPSNLAPGRSPPGVHLFQVKGEAVAVAHAVEMPPVASSLCGGDSFVLERATEIGAPAGSAEPVVLWTGRGSSAAEREVATAVAAALAAGNSVVTVEEGSEPESFWEALGGRADYPASAGRRPANCAPKLFHLRDCAGRGLKVELHTAFSQDSLVGDDVMLLDTGAELYVWYGRTCKPHERPRARDVAGRYLSAARREGVAALVEVEAGQEPHFFTCHFPGWDGAPVAAMPDVYTERLRSLSVGKGEASP</sequence>
<dbReference type="CDD" id="cd11290">
    <property type="entry name" value="gelsolin_S1_like"/>
    <property type="match status" value="1"/>
</dbReference>
<organism evidence="3 4">
    <name type="scientific">Gonium pectorale</name>
    <name type="common">Green alga</name>
    <dbReference type="NCBI Taxonomy" id="33097"/>
    <lineage>
        <taxon>Eukaryota</taxon>
        <taxon>Viridiplantae</taxon>
        <taxon>Chlorophyta</taxon>
        <taxon>core chlorophytes</taxon>
        <taxon>Chlorophyceae</taxon>
        <taxon>CS clade</taxon>
        <taxon>Chlamydomonadales</taxon>
        <taxon>Volvocaceae</taxon>
        <taxon>Gonium</taxon>
    </lineage>
</organism>
<dbReference type="OrthoDB" id="6375767at2759"/>
<gene>
    <name evidence="3" type="ORF">GPECTOR_56g375</name>
</gene>
<dbReference type="Proteomes" id="UP000075714">
    <property type="component" value="Unassembled WGS sequence"/>
</dbReference>
<dbReference type="InterPro" id="IPR007122">
    <property type="entry name" value="Villin/Gelsolin"/>
</dbReference>
<evidence type="ECO:0000259" key="2">
    <source>
        <dbReference type="Pfam" id="PF00626"/>
    </source>
</evidence>
<dbReference type="Gene3D" id="3.40.20.10">
    <property type="entry name" value="Severin"/>
    <property type="match status" value="6"/>
</dbReference>
<dbReference type="PANTHER" id="PTHR11977:SF51">
    <property type="entry name" value="PROTEIN FLIGHTLESS-1 HOMOLOG"/>
    <property type="match status" value="1"/>
</dbReference>
<proteinExistence type="predicted"/>
<feature type="domain" description="Gelsolin-like" evidence="2">
    <location>
        <begin position="152"/>
        <end position="200"/>
    </location>
</feature>
<dbReference type="STRING" id="33097.A0A150G5X0"/>
<keyword evidence="1" id="KW-0677">Repeat</keyword>
<dbReference type="AlphaFoldDB" id="A0A150G5X0"/>
<dbReference type="SUPFAM" id="SSF55753">
    <property type="entry name" value="Actin depolymerizing proteins"/>
    <property type="match status" value="6"/>
</dbReference>
<protein>
    <submittedName>
        <fullName evidence="3">Gelsolin</fullName>
    </submittedName>
</protein>
<feature type="domain" description="Gelsolin-like" evidence="2">
    <location>
        <begin position="681"/>
        <end position="747"/>
    </location>
</feature>
<dbReference type="PANTHER" id="PTHR11977">
    <property type="entry name" value="VILLIN"/>
    <property type="match status" value="1"/>
</dbReference>